<evidence type="ECO:0000313" key="3">
    <source>
        <dbReference type="Proteomes" id="UP000277300"/>
    </source>
</evidence>
<evidence type="ECO:0000313" key="2">
    <source>
        <dbReference type="EMBL" id="RLN68692.1"/>
    </source>
</evidence>
<dbReference type="Proteomes" id="UP000277300">
    <property type="component" value="Unassembled WGS sequence"/>
</dbReference>
<protein>
    <submittedName>
        <fullName evidence="1">Uncharacterized protein</fullName>
    </submittedName>
</protein>
<sequence>MGIAPRTMPSVCSFYDSLTLVDVAHTMVNYVELNCLLQAFTAIQRLFDFGNGVTCVTLQQLNLINYRVHHDGSQAPLVEDGLVPSVLAGNTMIPGQLSIIAWAIRHFVRLDQVADNEELVPMILRRHTLRRRVRTHRDALRYWFDIGPNDVVSGLYLERMARLGDVHIALGSDMATLTHAVQWVQKFKSTVNIDQRFEDVN</sequence>
<organism evidence="1 3">
    <name type="scientific">Phytophthora kernoviae</name>
    <dbReference type="NCBI Taxonomy" id="325452"/>
    <lineage>
        <taxon>Eukaryota</taxon>
        <taxon>Sar</taxon>
        <taxon>Stramenopiles</taxon>
        <taxon>Oomycota</taxon>
        <taxon>Peronosporomycetes</taxon>
        <taxon>Peronosporales</taxon>
        <taxon>Peronosporaceae</taxon>
        <taxon>Phytophthora</taxon>
    </lineage>
</organism>
<gene>
    <name evidence="2" type="ORF">BBJ29_002613</name>
    <name evidence="1" type="ORF">BBP00_00001187</name>
</gene>
<dbReference type="Proteomes" id="UP000284657">
    <property type="component" value="Unassembled WGS sequence"/>
</dbReference>
<dbReference type="AlphaFoldDB" id="A0A3F2S0S2"/>
<evidence type="ECO:0000313" key="4">
    <source>
        <dbReference type="Proteomes" id="UP000284657"/>
    </source>
</evidence>
<evidence type="ECO:0000313" key="1">
    <source>
        <dbReference type="EMBL" id="RLN68085.1"/>
    </source>
</evidence>
<accession>A0A3F2S0S2</accession>
<name>A0A3F2S0S2_9STRA</name>
<dbReference type="EMBL" id="MBAD02000388">
    <property type="protein sequence ID" value="RLN68692.1"/>
    <property type="molecule type" value="Genomic_DNA"/>
</dbReference>
<comment type="caution">
    <text evidence="1">The sequence shown here is derived from an EMBL/GenBank/DDBJ whole genome shotgun (WGS) entry which is preliminary data.</text>
</comment>
<dbReference type="EMBL" id="MBDO02000016">
    <property type="protein sequence ID" value="RLN68085.1"/>
    <property type="molecule type" value="Genomic_DNA"/>
</dbReference>
<reference evidence="3 4" key="1">
    <citation type="submission" date="2018-07" db="EMBL/GenBank/DDBJ databases">
        <title>Genome sequencing of oomycete isolates from Chile give support for New Zealand origin for Phytophthora kernoviae and make available the first Nothophytophthora sp. genome.</title>
        <authorList>
            <person name="Studholme D.J."/>
            <person name="Sanfuentes E."/>
            <person name="Panda P."/>
            <person name="Hill R."/>
            <person name="Sambles C."/>
            <person name="Grant M."/>
            <person name="Williams N.M."/>
            <person name="Mcdougal R.L."/>
        </authorList>
    </citation>
    <scope>NUCLEOTIDE SEQUENCE [LARGE SCALE GENOMIC DNA]</scope>
    <source>
        <strain evidence="1">Chile6</strain>
        <strain evidence="2">Chile7</strain>
    </source>
</reference>
<proteinExistence type="predicted"/>